<evidence type="ECO:0000313" key="2">
    <source>
        <dbReference type="Proteomes" id="UP000036520"/>
    </source>
</evidence>
<organism evidence="1 2">
    <name type="scientific">Cyclobacterium amurskyense</name>
    <dbReference type="NCBI Taxonomy" id="320787"/>
    <lineage>
        <taxon>Bacteria</taxon>
        <taxon>Pseudomonadati</taxon>
        <taxon>Bacteroidota</taxon>
        <taxon>Cytophagia</taxon>
        <taxon>Cytophagales</taxon>
        <taxon>Cyclobacteriaceae</taxon>
        <taxon>Cyclobacterium</taxon>
    </lineage>
</organism>
<gene>
    <name evidence="1" type="ORF">CA2015_3430</name>
</gene>
<keyword evidence="2" id="KW-1185">Reference proteome</keyword>
<dbReference type="KEGG" id="camu:CA2015_3430"/>
<dbReference type="STRING" id="320787.CA2015_3430"/>
<evidence type="ECO:0000313" key="1">
    <source>
        <dbReference type="EMBL" id="AKP52819.1"/>
    </source>
</evidence>
<sequence>MGLNGFFRELKNPFFLPLTLPRIGEITSKVDQILFLFMKVFLEICLYLFQSIVYPIQLIPKENNTSWEFFLKMLKQL</sequence>
<dbReference type="EMBL" id="CP012040">
    <property type="protein sequence ID" value="AKP52819.1"/>
    <property type="molecule type" value="Genomic_DNA"/>
</dbReference>
<proteinExistence type="predicted"/>
<accession>A0A0H4PEX9</accession>
<reference evidence="1 2" key="1">
    <citation type="submission" date="2015-07" db="EMBL/GenBank/DDBJ databases">
        <authorList>
            <person name="Kim K.M."/>
        </authorList>
    </citation>
    <scope>NUCLEOTIDE SEQUENCE [LARGE SCALE GENOMIC DNA]</scope>
    <source>
        <strain evidence="1 2">KCTC 12363</strain>
    </source>
</reference>
<name>A0A0H4PEX9_9BACT</name>
<dbReference type="Proteomes" id="UP000036520">
    <property type="component" value="Chromosome"/>
</dbReference>
<protein>
    <submittedName>
        <fullName evidence="1">Uncharacterized protein</fullName>
    </submittedName>
</protein>
<dbReference type="AlphaFoldDB" id="A0A0H4PEX9"/>